<dbReference type="PANTHER" id="PTHR47679:SF2">
    <property type="entry name" value="C-TERMINAL OF ROC (COR) DOMAIN-CONTAINING PROTEIN"/>
    <property type="match status" value="1"/>
</dbReference>
<dbReference type="SUPFAM" id="SSF52047">
    <property type="entry name" value="RNI-like"/>
    <property type="match status" value="1"/>
</dbReference>
<gene>
    <name evidence="1" type="ORF">R1flu_006992</name>
</gene>
<sequence>MRISEHLTAVEALPQFWHVMRGMSNLTQSEYEVSFQKLIKELKKVSKIELKLTAVHFPRNGGFDTLGKALQRCAYPRLKVLEITGNPINLDGVEELARAIRMGNLSKLQVISLTNCNISYGGAEVITEALQIASFAHLETFRIDENPIGSRGLLALARLLTSGGLRSVKALAFSFQGPYEYPHSRFAEEISMDAVETIGSALQSNHLSLLEDLTLRHIEQKGILVHLIHVMESSKPVYKLRSLTLADSNIGEPEAKALASAFNSSNFSSSLHSLSLGENKWVGDDGLAIKAIIQGFKSPYLSGLQTLKMETSSSKVDQSIDDKDLAEICELLEMGYLPALQTLHAKHVSNYHMARLSSPAVIRAYQNNPFLVTEVIMDWPSEDLKATADKLRSYNQKLGLKRHHPTEPEVEQVGVTDRLTITAKLGRRLKWSHHHAEPEVGKVHLNVLLCGESGVGRSTLRRTLCSSQWEALKQKWKDSSTHAVYKIVEKEFVLRVQEIGLPEILPADAPLTVFVVVCSANYREEAQENKTQAKQELLYWLNQIDSTRAERSQKGKRHVMVVLNSFGGAHSCHSEIDWTSFISLYSGMFEDSLNICPTPCILSALSRTEVMRFKENLIDFARSGTWKQSDEENAAPSALSLGTLIPEEELRNLEAG</sequence>
<dbReference type="SMART" id="SM00368">
    <property type="entry name" value="LRR_RI"/>
    <property type="match status" value="5"/>
</dbReference>
<name>A0ABD1YYD2_9MARC</name>
<comment type="caution">
    <text evidence="1">The sequence shown here is derived from an EMBL/GenBank/DDBJ whole genome shotgun (WGS) entry which is preliminary data.</text>
</comment>
<dbReference type="Pfam" id="PF13516">
    <property type="entry name" value="LRR_6"/>
    <property type="match status" value="2"/>
</dbReference>
<dbReference type="Gene3D" id="3.80.10.10">
    <property type="entry name" value="Ribonuclease Inhibitor"/>
    <property type="match status" value="2"/>
</dbReference>
<dbReference type="EMBL" id="JBHFFA010000003">
    <property type="protein sequence ID" value="KAL2635513.1"/>
    <property type="molecule type" value="Genomic_DNA"/>
</dbReference>
<organism evidence="1 2">
    <name type="scientific">Riccia fluitans</name>
    <dbReference type="NCBI Taxonomy" id="41844"/>
    <lineage>
        <taxon>Eukaryota</taxon>
        <taxon>Viridiplantae</taxon>
        <taxon>Streptophyta</taxon>
        <taxon>Embryophyta</taxon>
        <taxon>Marchantiophyta</taxon>
        <taxon>Marchantiopsida</taxon>
        <taxon>Marchantiidae</taxon>
        <taxon>Marchantiales</taxon>
        <taxon>Ricciaceae</taxon>
        <taxon>Riccia</taxon>
    </lineage>
</organism>
<protein>
    <submittedName>
        <fullName evidence="1">Uncharacterized protein</fullName>
    </submittedName>
</protein>
<dbReference type="AlphaFoldDB" id="A0ABD1YYD2"/>
<dbReference type="InterPro" id="IPR032675">
    <property type="entry name" value="LRR_dom_sf"/>
</dbReference>
<proteinExistence type="predicted"/>
<accession>A0ABD1YYD2</accession>
<reference evidence="1 2" key="1">
    <citation type="submission" date="2024-09" db="EMBL/GenBank/DDBJ databases">
        <title>Chromosome-scale assembly of Riccia fluitans.</title>
        <authorList>
            <person name="Paukszto L."/>
            <person name="Sawicki J."/>
            <person name="Karawczyk K."/>
            <person name="Piernik-Szablinska J."/>
            <person name="Szczecinska M."/>
            <person name="Mazdziarz M."/>
        </authorList>
    </citation>
    <scope>NUCLEOTIDE SEQUENCE [LARGE SCALE GENOMIC DNA]</scope>
    <source>
        <strain evidence="1">Rf_01</strain>
        <tissue evidence="1">Aerial parts of the thallus</tissue>
    </source>
</reference>
<dbReference type="Proteomes" id="UP001605036">
    <property type="component" value="Unassembled WGS sequence"/>
</dbReference>
<keyword evidence="2" id="KW-1185">Reference proteome</keyword>
<evidence type="ECO:0000313" key="1">
    <source>
        <dbReference type="EMBL" id="KAL2635513.1"/>
    </source>
</evidence>
<dbReference type="PANTHER" id="PTHR47679">
    <property type="entry name" value="PROTEIN TORNADO 1"/>
    <property type="match status" value="1"/>
</dbReference>
<evidence type="ECO:0000313" key="2">
    <source>
        <dbReference type="Proteomes" id="UP001605036"/>
    </source>
</evidence>
<dbReference type="InterPro" id="IPR001611">
    <property type="entry name" value="Leu-rich_rpt"/>
</dbReference>